<dbReference type="Proteomes" id="UP000608530">
    <property type="component" value="Unassembled WGS sequence"/>
</dbReference>
<sequence length="235" mass="25446">MRFWTRIGAIGAAMVWVAGCGPVPVVADAEGWDHSTLDEQRAWVEARARDAIRVLGEEGWWEFSPEFPWPAEQDAIMRDARTETCRPSQRGPQPGRLRLDLNNDTLQEPFDLGGRLKEHWLSEGWAVSTVIERGSTERPFEHFRAVREDGAVLGLQVGESFVSLSITSSCSDHPTVTERYSAAGSSGEPAEPADPSGSSGSADLSDLSDPSDPSGPSESTGHLETEQMEAGPSAP</sequence>
<name>A0A934QC71_9MICO</name>
<evidence type="ECO:0000313" key="2">
    <source>
        <dbReference type="EMBL" id="MBK0420397.1"/>
    </source>
</evidence>
<feature type="compositionally biased region" description="Low complexity" evidence="1">
    <location>
        <begin position="188"/>
        <end position="219"/>
    </location>
</feature>
<dbReference type="EMBL" id="JAEHOH010000028">
    <property type="protein sequence ID" value="MBK0420397.1"/>
    <property type="molecule type" value="Genomic_DNA"/>
</dbReference>
<dbReference type="RefSeq" id="WP_200116536.1">
    <property type="nucleotide sequence ID" value="NZ_JAEHOH010000028.1"/>
</dbReference>
<evidence type="ECO:0000313" key="3">
    <source>
        <dbReference type="Proteomes" id="UP000608530"/>
    </source>
</evidence>
<dbReference type="PROSITE" id="PS51257">
    <property type="entry name" value="PROKAR_LIPOPROTEIN"/>
    <property type="match status" value="1"/>
</dbReference>
<organism evidence="2 3">
    <name type="scientific">Leucobacter chromiisoli</name>
    <dbReference type="NCBI Taxonomy" id="2796471"/>
    <lineage>
        <taxon>Bacteria</taxon>
        <taxon>Bacillati</taxon>
        <taxon>Actinomycetota</taxon>
        <taxon>Actinomycetes</taxon>
        <taxon>Micrococcales</taxon>
        <taxon>Microbacteriaceae</taxon>
        <taxon>Leucobacter</taxon>
    </lineage>
</organism>
<proteinExistence type="predicted"/>
<accession>A0A934QC71</accession>
<evidence type="ECO:0000256" key="1">
    <source>
        <dbReference type="SAM" id="MobiDB-lite"/>
    </source>
</evidence>
<keyword evidence="3" id="KW-1185">Reference proteome</keyword>
<comment type="caution">
    <text evidence="2">The sequence shown here is derived from an EMBL/GenBank/DDBJ whole genome shotgun (WGS) entry which is preliminary data.</text>
</comment>
<protein>
    <submittedName>
        <fullName evidence="2">Uncharacterized protein</fullName>
    </submittedName>
</protein>
<feature type="region of interest" description="Disordered" evidence="1">
    <location>
        <begin position="169"/>
        <end position="235"/>
    </location>
</feature>
<dbReference type="AlphaFoldDB" id="A0A934QC71"/>
<gene>
    <name evidence="2" type="ORF">JD276_15315</name>
</gene>
<reference evidence="2" key="1">
    <citation type="submission" date="2020-12" db="EMBL/GenBank/DDBJ databases">
        <title>Leucobacter sp. CAS1, isolated from Chromium sludge.</title>
        <authorList>
            <person name="Xu Z."/>
        </authorList>
    </citation>
    <scope>NUCLEOTIDE SEQUENCE</scope>
    <source>
        <strain evidence="2">CSA1</strain>
    </source>
</reference>